<evidence type="ECO:0000256" key="2">
    <source>
        <dbReference type="ARBA" id="ARBA00022475"/>
    </source>
</evidence>
<reference evidence="10" key="2">
    <citation type="submission" date="2011-10" db="EMBL/GenBank/DDBJ databases">
        <title>The Genome Sequence of Granulicatella elegans ATCC 700633.</title>
        <authorList>
            <consortium name="The Broad Institute Genome Sequencing Platform"/>
            <consortium name="The Broad Institute Genome Sequencing Center for Infectious Disease"/>
            <person name="Earl A."/>
            <person name="Ward D."/>
            <person name="Feldgarden M."/>
            <person name="Gevers D."/>
            <person name="Sibley C.D."/>
            <person name="Field T.R."/>
            <person name="Grinwis M."/>
            <person name="Eshaghurshan C.S."/>
            <person name="Surette M.G."/>
            <person name="Young S.K."/>
            <person name="Zeng Q."/>
            <person name="Gargeya S."/>
            <person name="Fitzgerald M."/>
            <person name="Haas B."/>
            <person name="Abouelleil A."/>
            <person name="Alvarado L."/>
            <person name="Arachchi H.M."/>
            <person name="Berlin A."/>
            <person name="Brown A."/>
            <person name="Chapman S.B."/>
            <person name="Chen Z."/>
            <person name="Dunbar C."/>
            <person name="Freedman E."/>
            <person name="Gearin G."/>
            <person name="Goldberg J."/>
            <person name="Griggs A."/>
            <person name="Gujja S."/>
            <person name="Heiman D."/>
            <person name="Howarth C."/>
            <person name="Larson L."/>
            <person name="Lui A."/>
            <person name="MacDonald P.J.P."/>
            <person name="Montmayeur A."/>
            <person name="Murphy C."/>
            <person name="Neiman D."/>
            <person name="Pearson M."/>
            <person name="Priest M."/>
            <person name="Roberts A."/>
            <person name="Saif S."/>
            <person name="Shea T."/>
            <person name="Shenoy N."/>
            <person name="Sisk P."/>
            <person name="Stolte C."/>
            <person name="Sykes S."/>
            <person name="Wortman J."/>
            <person name="Nusbaum C."/>
            <person name="Birren B."/>
        </authorList>
    </citation>
    <scope>NUCLEOTIDE SEQUENCE [LARGE SCALE GENOMIC DNA]</scope>
    <source>
        <strain evidence="10">ATCC 700633</strain>
    </source>
</reference>
<keyword evidence="11" id="KW-1185">Reference proteome</keyword>
<evidence type="ECO:0000313" key="11">
    <source>
        <dbReference type="Proteomes" id="UP000002939"/>
    </source>
</evidence>
<evidence type="ECO:0000256" key="4">
    <source>
        <dbReference type="ARBA" id="ARBA00022989"/>
    </source>
</evidence>
<evidence type="ECO:0000256" key="6">
    <source>
        <dbReference type="SAM" id="Coils"/>
    </source>
</evidence>
<keyword evidence="5 8" id="KW-0472">Membrane</keyword>
<name>D0BN82_9LACT</name>
<feature type="transmembrane region" description="Helical" evidence="8">
    <location>
        <begin position="21"/>
        <end position="38"/>
    </location>
</feature>
<feature type="region of interest" description="Disordered" evidence="7">
    <location>
        <begin position="336"/>
        <end position="369"/>
    </location>
</feature>
<dbReference type="PANTHER" id="PTHR30287">
    <property type="entry name" value="MEMBRANE COMPONENT OF PREDICTED ABC SUPERFAMILY METABOLITE UPTAKE TRANSPORTER"/>
    <property type="match status" value="1"/>
</dbReference>
<keyword evidence="6" id="KW-0175">Coiled coil</keyword>
<dbReference type="PANTHER" id="PTHR30287:SF1">
    <property type="entry name" value="INNER MEMBRANE PROTEIN"/>
    <property type="match status" value="1"/>
</dbReference>
<evidence type="ECO:0000256" key="5">
    <source>
        <dbReference type="ARBA" id="ARBA00023136"/>
    </source>
</evidence>
<keyword evidence="4 8" id="KW-1133">Transmembrane helix</keyword>
<feature type="transmembrane region" description="Helical" evidence="8">
    <location>
        <begin position="979"/>
        <end position="1001"/>
    </location>
</feature>
<reference evidence="10" key="1">
    <citation type="submission" date="2009-09" db="EMBL/GenBank/DDBJ databases">
        <authorList>
            <consortium name="The Broad Institute Genome Sequencing Platform"/>
            <person name="Ward D."/>
            <person name="Feldgarden M."/>
            <person name="Earl A."/>
            <person name="Young S.K."/>
            <person name="Zeng Q."/>
            <person name="Koehrsen M."/>
            <person name="Alvarado L."/>
            <person name="Berlin A."/>
            <person name="Bochicchio J."/>
            <person name="Borenstein D."/>
            <person name="Chapman S.B."/>
            <person name="Chen Z."/>
            <person name="Engels R."/>
            <person name="Freedman E."/>
            <person name="Gellesch M."/>
            <person name="Goldberg J."/>
            <person name="Griggs A."/>
            <person name="Gujja S."/>
            <person name="Heilman E."/>
            <person name="Heiman D."/>
            <person name="Hepburn T."/>
            <person name="Howarth C."/>
            <person name="Jen D."/>
            <person name="Larson L."/>
            <person name="Lewis B."/>
            <person name="Mehta T."/>
            <person name="Park D."/>
            <person name="Pearson M."/>
            <person name="Roberts A."/>
            <person name="Saif S."/>
            <person name="Shea T."/>
            <person name="Shenoy N."/>
            <person name="Sisk P."/>
            <person name="Stolte C."/>
            <person name="Sykes S."/>
            <person name="Thomson T."/>
            <person name="Walk T."/>
            <person name="White J."/>
            <person name="Yandava C."/>
            <person name="Sibley C.D."/>
            <person name="Field T.R."/>
            <person name="Grinwis M."/>
            <person name="Eshaghurshan C.S."/>
            <person name="Surette M.G."/>
            <person name="Haas B."/>
            <person name="Nusbaum C."/>
            <person name="Birren B."/>
        </authorList>
    </citation>
    <scope>NUCLEOTIDE SEQUENCE [LARGE SCALE GENOMIC DNA]</scope>
    <source>
        <strain evidence="10">ATCC 700633</strain>
    </source>
</reference>
<dbReference type="InterPro" id="IPR038766">
    <property type="entry name" value="Membrane_comp_ABC_pdt"/>
</dbReference>
<evidence type="ECO:0000256" key="3">
    <source>
        <dbReference type="ARBA" id="ARBA00022692"/>
    </source>
</evidence>
<feature type="compositionally biased region" description="Polar residues" evidence="7">
    <location>
        <begin position="336"/>
        <end position="345"/>
    </location>
</feature>
<dbReference type="GO" id="GO:0005886">
    <property type="term" value="C:plasma membrane"/>
    <property type="evidence" value="ECO:0007669"/>
    <property type="project" value="UniProtKB-SubCell"/>
</dbReference>
<feature type="transmembrane region" description="Helical" evidence="8">
    <location>
        <begin position="927"/>
        <end position="946"/>
    </location>
</feature>
<protein>
    <recommendedName>
        <fullName evidence="9">ABC3 transporter permease C-terminal domain-containing protein</fullName>
    </recommendedName>
</protein>
<keyword evidence="3 8" id="KW-0812">Transmembrane</keyword>
<dbReference type="EMBL" id="ACRF02000003">
    <property type="protein sequence ID" value="EEW92572.2"/>
    <property type="molecule type" value="Genomic_DNA"/>
</dbReference>
<dbReference type="HOGENOM" id="CLU_005531_0_0_9"/>
<organism evidence="10 11">
    <name type="scientific">Granulicatella elegans ATCC 700633</name>
    <dbReference type="NCBI Taxonomy" id="626369"/>
    <lineage>
        <taxon>Bacteria</taxon>
        <taxon>Bacillati</taxon>
        <taxon>Bacillota</taxon>
        <taxon>Bacilli</taxon>
        <taxon>Lactobacillales</taxon>
        <taxon>Carnobacteriaceae</taxon>
        <taxon>Granulicatella</taxon>
    </lineage>
</organism>
<feature type="transmembrane region" description="Helical" evidence="8">
    <location>
        <begin position="573"/>
        <end position="596"/>
    </location>
</feature>
<evidence type="ECO:0000259" key="9">
    <source>
        <dbReference type="Pfam" id="PF02687"/>
    </source>
</evidence>
<dbReference type="Proteomes" id="UP000002939">
    <property type="component" value="Unassembled WGS sequence"/>
</dbReference>
<feature type="transmembrane region" description="Helical" evidence="8">
    <location>
        <begin position="1021"/>
        <end position="1043"/>
    </location>
</feature>
<evidence type="ECO:0000256" key="7">
    <source>
        <dbReference type="SAM" id="MobiDB-lite"/>
    </source>
</evidence>
<dbReference type="STRING" id="626369.HMPREF0446_01417"/>
<proteinExistence type="predicted"/>
<evidence type="ECO:0000313" key="10">
    <source>
        <dbReference type="EMBL" id="EEW92572.2"/>
    </source>
</evidence>
<feature type="domain" description="ABC3 transporter permease C-terminal" evidence="9">
    <location>
        <begin position="930"/>
        <end position="1038"/>
    </location>
</feature>
<dbReference type="InterPro" id="IPR003838">
    <property type="entry name" value="ABC3_permease_C"/>
</dbReference>
<feature type="coiled-coil region" evidence="6">
    <location>
        <begin position="437"/>
        <end position="489"/>
    </location>
</feature>
<evidence type="ECO:0000256" key="1">
    <source>
        <dbReference type="ARBA" id="ARBA00004651"/>
    </source>
</evidence>
<sequence>MKKKILNKAILSSLKESKGRFLSILCLMMLGSFALVGLKVSGPDIQETVHQYLEKYHTADIFVLADYGLSPKDQEELQEENAEVEFGYFVDTVIADSPKAIRVFSKTNQQSEVELVSGAYPSHLDEVVLDEQLSNRYQIGDLINLNEVKSPSLLKQHEFKITGFAHSSEILSKNSKGVSTAGSGDLSGFAIVPQESFDSSVYTIARLRYPNLRSLKTFSREYLDEVVWIQQSIEEKLSDNGTVRLNDLKEEADGKIQDGEEQISQAKNQLEEGKTKLEDGQQQLANQEGKLVQSQKELAQNQASLNRGNQEIQQAKQKLQKQYELLESNRVQLETSKQTLNKQNSALQEGKKKLAEAEKQLESQKERGLPQTALSAMQEKILQQKQELDAGTTTYEQGLTQYENGWASYQEGLKQYQEGLAIIQSKQNTLDVGQRALAEGKRKISAGEEAVAKAKQEIEEKQNQYTDEKEKAEEKISQAETDLEDAKVKASKLTKPRYSVYTRSTMLGSEGYLNMKSTAEGIIAVANLFPVVLYAVAALVTVTTMTRFVNEERMNAGILKALGYSTFDVMKKFAFYGFSAGMIGTIIGIGLGTYFLPSILGVTLLKETILPSISLLFNFQITLVALLCSIGCSVIPPVWIAYRELKESSASLLLPKAPSVGSKIWLEYVPFIWKRFSFTQKVTARNIFRYKQRMLMTIFGVAGSVALLFAGRGILSSLSGISHRQFGEIITYDAIVIKEAVMTGKEQEALSQLLSTKEIEHYSDVHSETIATKIAGVHEEQSLTILVGEEAELSRYIHLYDAKTKRQKSLTNDGVFLSEKLAQLLNVHEGETVRLPIKDGVTKEMVVSGIIEMYAGHFMIMSPTVYETLAQETPTKNASFVSFKEKDADSVRKMSAQLLAQDGVKAVVQNTSMIHRIETIVGSLSRVMILLTIVSVLLAIVILYNLTTINVAERIRELSTIKVLGFLNREVTLYIYRETMVLSLIGIVVGLLLGKVLHRVIIEAVAPAFVRFNPQVGLDVYIWPCIFILLILAVLGILVNHMLKKVDMLEALKSVD</sequence>
<feature type="transmembrane region" description="Helical" evidence="8">
    <location>
        <begin position="695"/>
        <end position="715"/>
    </location>
</feature>
<dbReference type="AlphaFoldDB" id="D0BN82"/>
<feature type="transmembrane region" description="Helical" evidence="8">
    <location>
        <begin position="522"/>
        <end position="545"/>
    </location>
</feature>
<feature type="domain" description="ABC3 transporter permease C-terminal" evidence="9">
    <location>
        <begin position="528"/>
        <end position="643"/>
    </location>
</feature>
<evidence type="ECO:0000256" key="8">
    <source>
        <dbReference type="SAM" id="Phobius"/>
    </source>
</evidence>
<keyword evidence="2" id="KW-1003">Cell membrane</keyword>
<feature type="compositionally biased region" description="Basic and acidic residues" evidence="7">
    <location>
        <begin position="349"/>
        <end position="368"/>
    </location>
</feature>
<comment type="caution">
    <text evidence="10">The sequence shown here is derived from an EMBL/GenBank/DDBJ whole genome shotgun (WGS) entry which is preliminary data.</text>
</comment>
<dbReference type="eggNOG" id="COG1511">
    <property type="taxonomic scope" value="Bacteria"/>
</dbReference>
<feature type="transmembrane region" description="Helical" evidence="8">
    <location>
        <begin position="616"/>
        <end position="642"/>
    </location>
</feature>
<comment type="subcellular location">
    <subcellularLocation>
        <location evidence="1">Cell membrane</location>
        <topology evidence="1">Multi-pass membrane protein</topology>
    </subcellularLocation>
</comment>
<accession>D0BN82</accession>
<gene>
    <name evidence="10" type="ORF">HMPREF0446_01417</name>
</gene>
<dbReference type="RefSeq" id="WP_020991235.1">
    <property type="nucleotide sequence ID" value="NZ_KI391971.1"/>
</dbReference>
<dbReference type="Pfam" id="PF02687">
    <property type="entry name" value="FtsX"/>
    <property type="match status" value="2"/>
</dbReference>
<dbReference type="eggNOG" id="COG0577">
    <property type="taxonomic scope" value="Bacteria"/>
</dbReference>